<protein>
    <submittedName>
        <fullName evidence="1">Uncharacterized protein</fullName>
    </submittedName>
</protein>
<comment type="caution">
    <text evidence="1">The sequence shown here is derived from an EMBL/GenBank/DDBJ whole genome shotgun (WGS) entry which is preliminary data.</text>
</comment>
<evidence type="ECO:0000313" key="1">
    <source>
        <dbReference type="EMBL" id="KAK8489460.1"/>
    </source>
</evidence>
<evidence type="ECO:0000313" key="2">
    <source>
        <dbReference type="Proteomes" id="UP001396334"/>
    </source>
</evidence>
<organism evidence="1 2">
    <name type="scientific">Hibiscus sabdariffa</name>
    <name type="common">roselle</name>
    <dbReference type="NCBI Taxonomy" id="183260"/>
    <lineage>
        <taxon>Eukaryota</taxon>
        <taxon>Viridiplantae</taxon>
        <taxon>Streptophyta</taxon>
        <taxon>Embryophyta</taxon>
        <taxon>Tracheophyta</taxon>
        <taxon>Spermatophyta</taxon>
        <taxon>Magnoliopsida</taxon>
        <taxon>eudicotyledons</taxon>
        <taxon>Gunneridae</taxon>
        <taxon>Pentapetalae</taxon>
        <taxon>rosids</taxon>
        <taxon>malvids</taxon>
        <taxon>Malvales</taxon>
        <taxon>Malvaceae</taxon>
        <taxon>Malvoideae</taxon>
        <taxon>Hibiscus</taxon>
    </lineage>
</organism>
<sequence>MRWAIPLHATEKQGFPEKARAKVELEVVAVSNMTDAEIVFLLFAMDDEIHPWGQKNKVFPKKAWAKVELEVVVVSNMTDAEIVVLRFAMDDEIRPWGQVVIDQYMRFVWQKTRPAHLQKRRQREQQDDRGRQKIHVCF</sequence>
<accession>A0ABR2A8X7</accession>
<dbReference type="Proteomes" id="UP001396334">
    <property type="component" value="Unassembled WGS sequence"/>
</dbReference>
<dbReference type="EMBL" id="JBBPBN010000312">
    <property type="protein sequence ID" value="KAK8489460.1"/>
    <property type="molecule type" value="Genomic_DNA"/>
</dbReference>
<name>A0ABR2A8X7_9ROSI</name>
<reference evidence="1 2" key="1">
    <citation type="journal article" date="2024" name="G3 (Bethesda)">
        <title>Genome assembly of Hibiscus sabdariffa L. provides insights into metabolisms of medicinal natural products.</title>
        <authorList>
            <person name="Kim T."/>
        </authorList>
    </citation>
    <scope>NUCLEOTIDE SEQUENCE [LARGE SCALE GENOMIC DNA]</scope>
    <source>
        <strain evidence="1">TK-2024</strain>
        <tissue evidence="1">Old leaves</tissue>
    </source>
</reference>
<keyword evidence="2" id="KW-1185">Reference proteome</keyword>
<proteinExistence type="predicted"/>
<gene>
    <name evidence="1" type="ORF">V6N11_045027</name>
</gene>